<dbReference type="PROSITE" id="PS50011">
    <property type="entry name" value="PROTEIN_KINASE_DOM"/>
    <property type="match status" value="1"/>
</dbReference>
<dbReference type="Proteomes" id="UP000663874">
    <property type="component" value="Unassembled WGS sequence"/>
</dbReference>
<protein>
    <recommendedName>
        <fullName evidence="1">Protein kinase domain-containing protein</fullName>
    </recommendedName>
</protein>
<proteinExistence type="predicted"/>
<feature type="domain" description="Protein kinase" evidence="1">
    <location>
        <begin position="5"/>
        <end position="75"/>
    </location>
</feature>
<dbReference type="InterPro" id="IPR000719">
    <property type="entry name" value="Prot_kinase_dom"/>
</dbReference>
<sequence length="75" mass="8541">MPKKCQLGSVLSYGSEGTVYSGSWCDKSAAIKVFSKNYIHRAENEMKLITNFNHQNIIKYFDLEYEPGYTVPSDP</sequence>
<evidence type="ECO:0000313" key="2">
    <source>
        <dbReference type="EMBL" id="CAF4318618.1"/>
    </source>
</evidence>
<evidence type="ECO:0000313" key="3">
    <source>
        <dbReference type="Proteomes" id="UP000663874"/>
    </source>
</evidence>
<comment type="caution">
    <text evidence="2">The sequence shown here is derived from an EMBL/GenBank/DDBJ whole genome shotgun (WGS) entry which is preliminary data.</text>
</comment>
<dbReference type="InterPro" id="IPR011009">
    <property type="entry name" value="Kinase-like_dom_sf"/>
</dbReference>
<dbReference type="AlphaFoldDB" id="A0A820IZF0"/>
<organism evidence="2 3">
    <name type="scientific">Rotaria sordida</name>
    <dbReference type="NCBI Taxonomy" id="392033"/>
    <lineage>
        <taxon>Eukaryota</taxon>
        <taxon>Metazoa</taxon>
        <taxon>Spiralia</taxon>
        <taxon>Gnathifera</taxon>
        <taxon>Rotifera</taxon>
        <taxon>Eurotatoria</taxon>
        <taxon>Bdelloidea</taxon>
        <taxon>Philodinida</taxon>
        <taxon>Philodinidae</taxon>
        <taxon>Rotaria</taxon>
    </lineage>
</organism>
<evidence type="ECO:0000259" key="1">
    <source>
        <dbReference type="PROSITE" id="PS50011"/>
    </source>
</evidence>
<reference evidence="2" key="1">
    <citation type="submission" date="2021-02" db="EMBL/GenBank/DDBJ databases">
        <authorList>
            <person name="Nowell W R."/>
        </authorList>
    </citation>
    <scope>NUCLEOTIDE SEQUENCE</scope>
</reference>
<dbReference type="GO" id="GO:0004672">
    <property type="term" value="F:protein kinase activity"/>
    <property type="evidence" value="ECO:0007669"/>
    <property type="project" value="InterPro"/>
</dbReference>
<dbReference type="SUPFAM" id="SSF56112">
    <property type="entry name" value="Protein kinase-like (PK-like)"/>
    <property type="match status" value="1"/>
</dbReference>
<name>A0A820IZF0_9BILA</name>
<gene>
    <name evidence="2" type="ORF">FNK824_LOCUS41258</name>
</gene>
<dbReference type="Gene3D" id="3.30.200.20">
    <property type="entry name" value="Phosphorylase Kinase, domain 1"/>
    <property type="match status" value="1"/>
</dbReference>
<dbReference type="EMBL" id="CAJOBE010038675">
    <property type="protein sequence ID" value="CAF4318618.1"/>
    <property type="molecule type" value="Genomic_DNA"/>
</dbReference>
<accession>A0A820IZF0</accession>
<dbReference type="GO" id="GO:0005524">
    <property type="term" value="F:ATP binding"/>
    <property type="evidence" value="ECO:0007669"/>
    <property type="project" value="InterPro"/>
</dbReference>